<sequence length="329" mass="37709">MRFSTGVILSMLSENVFAIEHPNGAHPGSLLARRAVVADTDGPFLQKRNNGKEQEEQEEQAKSKTSVPNPDSSQKAYVDREGAFDFYKNHKPGDSTQRASRTSLSMLPLKMMRLRRKGEKPTQALVLAERNRDLPMPLEALPLKSLVVSRRNCLLLYKDPETSPFRLELPPSTSEESKERYEGLQVNVQEHIKKHISAIMNAIEHIAKHPEQVIFELEKLMKQTGDFYEDIFDTKSEHPLWLKQLEISGDGHIEDLEMHTKDAEKYKNNLSSRFNKIKEMVEDHRDNPKQQSMSKFLSSIQRFRGRLGIKTKSSKDGALLENVELENDE</sequence>
<organism evidence="2 3">
    <name type="scientific">Batrachochytrium salamandrivorans</name>
    <dbReference type="NCBI Taxonomy" id="1357716"/>
    <lineage>
        <taxon>Eukaryota</taxon>
        <taxon>Fungi</taxon>
        <taxon>Fungi incertae sedis</taxon>
        <taxon>Chytridiomycota</taxon>
        <taxon>Chytridiomycota incertae sedis</taxon>
        <taxon>Chytridiomycetes</taxon>
        <taxon>Rhizophydiales</taxon>
        <taxon>Rhizophydiales incertae sedis</taxon>
        <taxon>Batrachochytrium</taxon>
    </lineage>
</organism>
<feature type="compositionally biased region" description="Polar residues" evidence="1">
    <location>
        <begin position="63"/>
        <end position="75"/>
    </location>
</feature>
<feature type="compositionally biased region" description="Basic and acidic residues" evidence="1">
    <location>
        <begin position="50"/>
        <end position="62"/>
    </location>
</feature>
<dbReference type="EMBL" id="JAFCIX010000349">
    <property type="protein sequence ID" value="KAH6593650.1"/>
    <property type="molecule type" value="Genomic_DNA"/>
</dbReference>
<feature type="region of interest" description="Disordered" evidence="1">
    <location>
        <begin position="43"/>
        <end position="75"/>
    </location>
</feature>
<evidence type="ECO:0000313" key="2">
    <source>
        <dbReference type="EMBL" id="KAH6593650.1"/>
    </source>
</evidence>
<comment type="caution">
    <text evidence="2">The sequence shown here is derived from an EMBL/GenBank/DDBJ whole genome shotgun (WGS) entry which is preliminary data.</text>
</comment>
<evidence type="ECO:0000256" key="1">
    <source>
        <dbReference type="SAM" id="MobiDB-lite"/>
    </source>
</evidence>
<gene>
    <name evidence="2" type="ORF">BASA50_007208</name>
</gene>
<protein>
    <submittedName>
        <fullName evidence="2">Uncharacterized protein</fullName>
    </submittedName>
</protein>
<proteinExistence type="predicted"/>
<reference evidence="2 3" key="1">
    <citation type="submission" date="2021-02" db="EMBL/GenBank/DDBJ databases">
        <title>Variation within the Batrachochytrium salamandrivorans European outbreak.</title>
        <authorList>
            <person name="Kelly M."/>
            <person name="Pasmans F."/>
            <person name="Shea T.P."/>
            <person name="Munoz J.F."/>
            <person name="Carranza S."/>
            <person name="Cuomo C.A."/>
            <person name="Martel A."/>
        </authorList>
    </citation>
    <scope>NUCLEOTIDE SEQUENCE [LARGE SCALE GENOMIC DNA]</scope>
    <source>
        <strain evidence="2 3">AMFP18/2</strain>
    </source>
</reference>
<evidence type="ECO:0000313" key="3">
    <source>
        <dbReference type="Proteomes" id="UP001648503"/>
    </source>
</evidence>
<keyword evidence="3" id="KW-1185">Reference proteome</keyword>
<name>A0ABQ8F7N7_9FUNG</name>
<dbReference type="Proteomes" id="UP001648503">
    <property type="component" value="Unassembled WGS sequence"/>
</dbReference>
<accession>A0ABQ8F7N7</accession>